<dbReference type="InterPro" id="IPR018520">
    <property type="entry name" value="UPP_synth-like_CS"/>
</dbReference>
<dbReference type="PROSITE" id="PS01066">
    <property type="entry name" value="UPP_SYNTHASE"/>
    <property type="match status" value="1"/>
</dbReference>
<dbReference type="InterPro" id="IPR036424">
    <property type="entry name" value="UPP_synth-like_sf"/>
</dbReference>
<dbReference type="PANTHER" id="PTHR10291:SF43">
    <property type="entry name" value="DEHYDRODOLICHYL DIPHOSPHATE SYNTHASE COMPLEX SUBUNIT DHDDS"/>
    <property type="match status" value="1"/>
</dbReference>
<protein>
    <recommendedName>
        <fullName evidence="3">Alkyl transferase</fullName>
        <ecNumber evidence="3">2.5.1.-</ecNumber>
    </recommendedName>
</protein>
<dbReference type="HAMAP" id="MF_01139">
    <property type="entry name" value="ISPT"/>
    <property type="match status" value="1"/>
</dbReference>
<dbReference type="NCBIfam" id="TIGR00055">
    <property type="entry name" value="uppS"/>
    <property type="match status" value="1"/>
</dbReference>
<proteinExistence type="inferred from homology"/>
<dbReference type="GeneID" id="37014811"/>
<evidence type="ECO:0000256" key="3">
    <source>
        <dbReference type="RuleBase" id="RU363018"/>
    </source>
</evidence>
<dbReference type="GO" id="GO:0016094">
    <property type="term" value="P:polyprenol biosynthetic process"/>
    <property type="evidence" value="ECO:0007669"/>
    <property type="project" value="TreeGrafter"/>
</dbReference>
<dbReference type="GO" id="GO:0016020">
    <property type="term" value="C:membrane"/>
    <property type="evidence" value="ECO:0007669"/>
    <property type="project" value="TreeGrafter"/>
</dbReference>
<dbReference type="CDD" id="cd00475">
    <property type="entry name" value="Cis_IPPS"/>
    <property type="match status" value="1"/>
</dbReference>
<keyword evidence="6" id="KW-1185">Reference proteome</keyword>
<reference evidence="5 6" key="1">
    <citation type="journal article" date="2018" name="Mol. Biol. Evol.">
        <title>Broad Genomic Sampling Reveals a Smut Pathogenic Ancestry of the Fungal Clade Ustilaginomycotina.</title>
        <authorList>
            <person name="Kijpornyongpan T."/>
            <person name="Mondo S.J."/>
            <person name="Barry K."/>
            <person name="Sandor L."/>
            <person name="Lee J."/>
            <person name="Lipzen A."/>
            <person name="Pangilinan J."/>
            <person name="LaButti K."/>
            <person name="Hainaut M."/>
            <person name="Henrissat B."/>
            <person name="Grigoriev I.V."/>
            <person name="Spatafora J.W."/>
            <person name="Aime M.C."/>
        </authorList>
    </citation>
    <scope>NUCLEOTIDE SEQUENCE [LARGE SCALE GENOMIC DNA]</scope>
    <source>
        <strain evidence="5 6">MCA 4718</strain>
    </source>
</reference>
<keyword evidence="3" id="KW-1133">Transmembrane helix</keyword>
<gene>
    <name evidence="5" type="ORF">BCV69DRAFT_284537</name>
</gene>
<dbReference type="PANTHER" id="PTHR10291">
    <property type="entry name" value="DEHYDRODOLICHYL DIPHOSPHATE SYNTHASE FAMILY MEMBER"/>
    <property type="match status" value="1"/>
</dbReference>
<evidence type="ECO:0000256" key="2">
    <source>
        <dbReference type="ARBA" id="ARBA00022679"/>
    </source>
</evidence>
<organism evidence="5 6">
    <name type="scientific">Pseudomicrostroma glucosiphilum</name>
    <dbReference type="NCBI Taxonomy" id="1684307"/>
    <lineage>
        <taxon>Eukaryota</taxon>
        <taxon>Fungi</taxon>
        <taxon>Dikarya</taxon>
        <taxon>Basidiomycota</taxon>
        <taxon>Ustilaginomycotina</taxon>
        <taxon>Exobasidiomycetes</taxon>
        <taxon>Microstromatales</taxon>
        <taxon>Microstromatales incertae sedis</taxon>
        <taxon>Pseudomicrostroma</taxon>
    </lineage>
</organism>
<sequence length="326" mass="36662">MVTPEEIGAGLLSLFHLFLLPLTWLSLTPTAFLLSVLALGPLPRHVAFIMDGNRRWARSLNSRIEAKQQQQERQGSAEGQKTPSGHQSGFQALKRVLDLCLQLKAIEHVTVYAFAIDNFKRKAEEVDELMALARSSLIELAGHGELLARHQARLRVVGRVHLLPPDVQEAVRRVEDLTRDNKGPTLNICIPYSSRDEMAGAVRSRVEAKMRAQRPQANGHCHSPNEAEEEDDDAAMATELEALDKEMLLAHSPPVDVMVRTSGVHRLSDFMLWQITPSTTMHFVPTYWPVFGMRDMLPILLDWQAHQFRKWLWGMDGGVLPNTSSC</sequence>
<keyword evidence="2 3" id="KW-0808">Transferase</keyword>
<dbReference type="GO" id="GO:0005783">
    <property type="term" value="C:endoplasmic reticulum"/>
    <property type="evidence" value="ECO:0007669"/>
    <property type="project" value="TreeGrafter"/>
</dbReference>
<dbReference type="OrthoDB" id="4173905at2759"/>
<comment type="similarity">
    <text evidence="1 3">Belongs to the UPP synthase family.</text>
</comment>
<dbReference type="Proteomes" id="UP000245942">
    <property type="component" value="Unassembled WGS sequence"/>
</dbReference>
<dbReference type="RefSeq" id="XP_025346077.1">
    <property type="nucleotide sequence ID" value="XM_025493077.1"/>
</dbReference>
<dbReference type="EC" id="2.5.1.-" evidence="3"/>
<name>A0A316U0U2_9BASI</name>
<feature type="region of interest" description="Disordered" evidence="4">
    <location>
        <begin position="67"/>
        <end position="87"/>
    </location>
</feature>
<evidence type="ECO:0000256" key="1">
    <source>
        <dbReference type="ARBA" id="ARBA00005432"/>
    </source>
</evidence>
<evidence type="ECO:0000313" key="5">
    <source>
        <dbReference type="EMBL" id="PWN18917.1"/>
    </source>
</evidence>
<dbReference type="SUPFAM" id="SSF64005">
    <property type="entry name" value="Undecaprenyl diphosphate synthase"/>
    <property type="match status" value="1"/>
</dbReference>
<accession>A0A316U0U2</accession>
<dbReference type="AlphaFoldDB" id="A0A316U0U2"/>
<dbReference type="GO" id="GO:0005811">
    <property type="term" value="C:lipid droplet"/>
    <property type="evidence" value="ECO:0007669"/>
    <property type="project" value="TreeGrafter"/>
</dbReference>
<dbReference type="InterPro" id="IPR001441">
    <property type="entry name" value="UPP_synth-like"/>
</dbReference>
<feature type="transmembrane region" description="Helical" evidence="3">
    <location>
        <begin position="7"/>
        <end position="25"/>
    </location>
</feature>
<dbReference type="Gene3D" id="3.40.1180.10">
    <property type="entry name" value="Decaprenyl diphosphate synthase-like"/>
    <property type="match status" value="1"/>
</dbReference>
<keyword evidence="3" id="KW-0812">Transmembrane</keyword>
<dbReference type="EMBL" id="KZ819333">
    <property type="protein sequence ID" value="PWN18917.1"/>
    <property type="molecule type" value="Genomic_DNA"/>
</dbReference>
<dbReference type="GO" id="GO:0045547">
    <property type="term" value="F:ditrans,polycis-polyprenyl diphosphate synthase [(2E,6E)-farnesyl diphosphate specific] activity"/>
    <property type="evidence" value="ECO:0007669"/>
    <property type="project" value="TreeGrafter"/>
</dbReference>
<dbReference type="STRING" id="1684307.A0A316U0U2"/>
<evidence type="ECO:0000256" key="4">
    <source>
        <dbReference type="SAM" id="MobiDB-lite"/>
    </source>
</evidence>
<keyword evidence="3" id="KW-0472">Membrane</keyword>
<dbReference type="GO" id="GO:1904423">
    <property type="term" value="C:dehydrodolichyl diphosphate synthase complex"/>
    <property type="evidence" value="ECO:0007669"/>
    <property type="project" value="TreeGrafter"/>
</dbReference>
<evidence type="ECO:0000313" key="6">
    <source>
        <dbReference type="Proteomes" id="UP000245942"/>
    </source>
</evidence>
<dbReference type="Pfam" id="PF01255">
    <property type="entry name" value="Prenyltransf"/>
    <property type="match status" value="1"/>
</dbReference>